<evidence type="ECO:0000256" key="5">
    <source>
        <dbReference type="SAM" id="MobiDB-lite"/>
    </source>
</evidence>
<keyword evidence="2" id="KW-0645">Protease</keyword>
<evidence type="ECO:0000256" key="4">
    <source>
        <dbReference type="ARBA" id="ARBA00022825"/>
    </source>
</evidence>
<evidence type="ECO:0000259" key="7">
    <source>
        <dbReference type="Pfam" id="PF00326"/>
    </source>
</evidence>
<dbReference type="InterPro" id="IPR029058">
    <property type="entry name" value="AB_hydrolase_fold"/>
</dbReference>
<sequence length="756" mass="84202">MFRFPGVLSLASACVALVFLTAAEPGAADEPTRSNPKAEMTDTRTTTSPLIERALSFTPPTIQARPVTIEQLGRERVDPYAWLRDDNWQQVMRDPSLLREEIRTVLEAENAYHDDVMAPLSALEDKIFAEMRGRIKEDDSSVPSRDREWFYYSRFREGGQYPIFARRPADAQGEISGDEIILFDGDAEAEDHDYFSLAAFEHSPNQRYAAWAVDTKGSEYYTIHVRDLSTGEDIATLTDEGYGSLVWANDSRTIYWVWRDENARSKRVYRQAIDSSERELVYEEPDDGFFVSVDRSDGDTWIMLQAGDHTTSEVRLYDASDAAAEALLVSERESGVEYELTETGESMFILTNQGGAVDFKIMRAPVADPRRQNWEEFIAHRPGVYVTGLMGFEHWLVRSERASALPRIIVRNLDSGQEYAIDFAEEAYALGMSGGYEFSTNELRFTYQSPSTPRQTWDFDMATRERTLRKEQEIPSGHDPAAYTVRRLEITARDGARVPVTLLHRAGLELDGSAPLMLYGYGSYGLAMPATFSTSNLSLVDRGMIFAVAHVRGGTDNGYQWYLDGKLDRKINTFNDFVDAGRALIEAGYTGQGRIVAFGGSAGGLLVGAAMNQAPELFAGVIGAVPFVDVVNTISDPSLPLTPPEWNEWGNPINDEAAYDYILSYSPYDQVSAQAYPHLLATAGLTDPRVTYWEPAKWVARVRELRTDSGLTLLRTNMGAGHGGASGRFDSLRERAQDYSFALLVAGLAEAEVAGD</sequence>
<feature type="domain" description="Peptidase S9 prolyl oligopeptidase catalytic" evidence="7">
    <location>
        <begin position="532"/>
        <end position="743"/>
    </location>
</feature>
<dbReference type="Pfam" id="PF00326">
    <property type="entry name" value="Peptidase_S9"/>
    <property type="match status" value="1"/>
</dbReference>
<evidence type="ECO:0000313" key="10">
    <source>
        <dbReference type="Proteomes" id="UP000484885"/>
    </source>
</evidence>
<evidence type="ECO:0000313" key="9">
    <source>
        <dbReference type="EMBL" id="NDY96820.1"/>
    </source>
</evidence>
<dbReference type="PANTHER" id="PTHR11757:SF19">
    <property type="entry name" value="PROLYL ENDOPEPTIDASE-LIKE"/>
    <property type="match status" value="1"/>
</dbReference>
<dbReference type="Pfam" id="PF02897">
    <property type="entry name" value="Peptidase_S9_N"/>
    <property type="match status" value="1"/>
</dbReference>
<dbReference type="GO" id="GO:0004252">
    <property type="term" value="F:serine-type endopeptidase activity"/>
    <property type="evidence" value="ECO:0007669"/>
    <property type="project" value="InterPro"/>
</dbReference>
<keyword evidence="4" id="KW-0720">Serine protease</keyword>
<comment type="similarity">
    <text evidence="1">Belongs to the peptidase S9A family.</text>
</comment>
<keyword evidence="3" id="KW-0378">Hydrolase</keyword>
<dbReference type="AlphaFoldDB" id="A0A845V3G9"/>
<evidence type="ECO:0000256" key="1">
    <source>
        <dbReference type="ARBA" id="ARBA00005228"/>
    </source>
</evidence>
<dbReference type="InterPro" id="IPR051543">
    <property type="entry name" value="Serine_Peptidase_S9A"/>
</dbReference>
<proteinExistence type="inferred from homology"/>
<reference evidence="9 10" key="1">
    <citation type="submission" date="2020-02" db="EMBL/GenBank/DDBJ databases">
        <authorList>
            <person name="Zhang X.-Y."/>
        </authorList>
    </citation>
    <scope>NUCLEOTIDE SEQUENCE [LARGE SCALE GENOMIC DNA]</scope>
    <source>
        <strain evidence="9 10">C33</strain>
    </source>
</reference>
<evidence type="ECO:0000259" key="8">
    <source>
        <dbReference type="Pfam" id="PF02897"/>
    </source>
</evidence>
<keyword evidence="10" id="KW-1185">Reference proteome</keyword>
<dbReference type="GO" id="GO:0006508">
    <property type="term" value="P:proteolysis"/>
    <property type="evidence" value="ECO:0007669"/>
    <property type="project" value="UniProtKB-KW"/>
</dbReference>
<dbReference type="Gene3D" id="3.40.50.1820">
    <property type="entry name" value="alpha/beta hydrolase"/>
    <property type="match status" value="1"/>
</dbReference>
<dbReference type="SUPFAM" id="SSF53474">
    <property type="entry name" value="alpha/beta-Hydrolases"/>
    <property type="match status" value="1"/>
</dbReference>
<dbReference type="InterPro" id="IPR023302">
    <property type="entry name" value="Pept_S9A_N"/>
</dbReference>
<dbReference type="EMBL" id="JAAGSC010000044">
    <property type="protein sequence ID" value="NDY96820.1"/>
    <property type="molecule type" value="Genomic_DNA"/>
</dbReference>
<gene>
    <name evidence="9" type="ORF">G3I74_13890</name>
</gene>
<evidence type="ECO:0000256" key="6">
    <source>
        <dbReference type="SAM" id="SignalP"/>
    </source>
</evidence>
<organism evidence="9 10">
    <name type="scientific">Wenzhouxiangella limi</name>
    <dbReference type="NCBI Taxonomy" id="2707351"/>
    <lineage>
        <taxon>Bacteria</taxon>
        <taxon>Pseudomonadati</taxon>
        <taxon>Pseudomonadota</taxon>
        <taxon>Gammaproteobacteria</taxon>
        <taxon>Chromatiales</taxon>
        <taxon>Wenzhouxiangellaceae</taxon>
        <taxon>Wenzhouxiangella</taxon>
    </lineage>
</organism>
<dbReference type="InterPro" id="IPR001375">
    <property type="entry name" value="Peptidase_S9_cat"/>
</dbReference>
<keyword evidence="6" id="KW-0732">Signal</keyword>
<dbReference type="InterPro" id="IPR002470">
    <property type="entry name" value="Peptidase_S9A"/>
</dbReference>
<feature type="signal peptide" evidence="6">
    <location>
        <begin position="1"/>
        <end position="27"/>
    </location>
</feature>
<dbReference type="Proteomes" id="UP000484885">
    <property type="component" value="Unassembled WGS sequence"/>
</dbReference>
<dbReference type="Gene3D" id="2.130.10.120">
    <property type="entry name" value="Prolyl oligopeptidase, N-terminal domain"/>
    <property type="match status" value="1"/>
</dbReference>
<feature type="chain" id="PRO_5032721101" evidence="6">
    <location>
        <begin position="28"/>
        <end position="756"/>
    </location>
</feature>
<evidence type="ECO:0000256" key="3">
    <source>
        <dbReference type="ARBA" id="ARBA00022801"/>
    </source>
</evidence>
<feature type="region of interest" description="Disordered" evidence="5">
    <location>
        <begin position="26"/>
        <end position="45"/>
    </location>
</feature>
<protein>
    <submittedName>
        <fullName evidence="9">S9 family peptidase</fullName>
    </submittedName>
</protein>
<name>A0A845V3G9_9GAMM</name>
<dbReference type="PROSITE" id="PS00708">
    <property type="entry name" value="PRO_ENDOPEP_SER"/>
    <property type="match status" value="1"/>
</dbReference>
<accession>A0A845V3G9</accession>
<comment type="caution">
    <text evidence="9">The sequence shown here is derived from an EMBL/GenBank/DDBJ whole genome shotgun (WGS) entry which is preliminary data.</text>
</comment>
<dbReference type="RefSeq" id="WP_164212211.1">
    <property type="nucleotide sequence ID" value="NZ_JAAGSC010000044.1"/>
</dbReference>
<dbReference type="InterPro" id="IPR002471">
    <property type="entry name" value="Pept_S9_AS"/>
</dbReference>
<dbReference type="SUPFAM" id="SSF50993">
    <property type="entry name" value="Peptidase/esterase 'gauge' domain"/>
    <property type="match status" value="1"/>
</dbReference>
<evidence type="ECO:0000256" key="2">
    <source>
        <dbReference type="ARBA" id="ARBA00022670"/>
    </source>
</evidence>
<feature type="domain" description="Peptidase S9A N-terminal" evidence="8">
    <location>
        <begin position="59"/>
        <end position="472"/>
    </location>
</feature>
<dbReference type="PRINTS" id="PR00862">
    <property type="entry name" value="PROLIGOPTASE"/>
</dbReference>
<dbReference type="PANTHER" id="PTHR11757">
    <property type="entry name" value="PROTEASE FAMILY S9A OLIGOPEPTIDASE"/>
    <property type="match status" value="1"/>
</dbReference>